<dbReference type="OrthoDB" id="9775090at2"/>
<dbReference type="SUPFAM" id="SSF47203">
    <property type="entry name" value="Acyl-CoA dehydrogenase C-terminal domain-like"/>
    <property type="match status" value="1"/>
</dbReference>
<dbReference type="PANTHER" id="PTHR43884:SF20">
    <property type="entry name" value="ACYL-COA DEHYDROGENASE FADE28"/>
    <property type="match status" value="1"/>
</dbReference>
<dbReference type="RefSeq" id="WP_072603442.1">
    <property type="nucleotide sequence ID" value="NZ_CP018171.1"/>
</dbReference>
<dbReference type="STRING" id="1670800.BSQ44_09640"/>
<protein>
    <recommendedName>
        <fullName evidence="4">Acyl-CoA dehydrogenase/oxidase C-terminal domain-containing protein</fullName>
    </recommendedName>
</protein>
<reference evidence="6" key="1">
    <citation type="submission" date="2016-11" db="EMBL/GenBank/DDBJ databases">
        <title>Mesorhizobium oceanicum sp. nov., isolated from deep seawater in South China Sea.</title>
        <authorList>
            <person name="Fu G.-Y."/>
        </authorList>
    </citation>
    <scope>NUCLEOTIDE SEQUENCE [LARGE SCALE GENOMIC DNA]</scope>
    <source>
        <strain evidence="6">B7</strain>
    </source>
</reference>
<dbReference type="GO" id="GO:0003995">
    <property type="term" value="F:acyl-CoA dehydrogenase activity"/>
    <property type="evidence" value="ECO:0007669"/>
    <property type="project" value="TreeGrafter"/>
</dbReference>
<dbReference type="InterPro" id="IPR009075">
    <property type="entry name" value="AcylCo_DH/oxidase_C"/>
</dbReference>
<accession>A0A1L3SQA8</accession>
<dbReference type="InterPro" id="IPR036250">
    <property type="entry name" value="AcylCo_DH-like_C"/>
</dbReference>
<evidence type="ECO:0000256" key="3">
    <source>
        <dbReference type="ARBA" id="ARBA00023002"/>
    </source>
</evidence>
<organism evidence="5 6">
    <name type="scientific">Aquibium oceanicum</name>
    <dbReference type="NCBI Taxonomy" id="1670800"/>
    <lineage>
        <taxon>Bacteria</taxon>
        <taxon>Pseudomonadati</taxon>
        <taxon>Pseudomonadota</taxon>
        <taxon>Alphaproteobacteria</taxon>
        <taxon>Hyphomicrobiales</taxon>
        <taxon>Phyllobacteriaceae</taxon>
        <taxon>Aquibium</taxon>
    </lineage>
</organism>
<dbReference type="PANTHER" id="PTHR43884">
    <property type="entry name" value="ACYL-COA DEHYDROGENASE"/>
    <property type="match status" value="1"/>
</dbReference>
<keyword evidence="1" id="KW-0285">Flavoprotein</keyword>
<gene>
    <name evidence="5" type="ORF">BSQ44_09640</name>
</gene>
<keyword evidence="6" id="KW-1185">Reference proteome</keyword>
<dbReference type="KEGG" id="meso:BSQ44_09640"/>
<dbReference type="AlphaFoldDB" id="A0A1L3SQA8"/>
<dbReference type="EMBL" id="CP018171">
    <property type="protein sequence ID" value="APH71603.1"/>
    <property type="molecule type" value="Genomic_DNA"/>
</dbReference>
<keyword evidence="2" id="KW-0274">FAD</keyword>
<keyword evidence="3" id="KW-0560">Oxidoreductase</keyword>
<evidence type="ECO:0000256" key="1">
    <source>
        <dbReference type="ARBA" id="ARBA00022630"/>
    </source>
</evidence>
<evidence type="ECO:0000256" key="2">
    <source>
        <dbReference type="ARBA" id="ARBA00022827"/>
    </source>
</evidence>
<dbReference type="Pfam" id="PF00441">
    <property type="entry name" value="Acyl-CoA_dh_1"/>
    <property type="match status" value="1"/>
</dbReference>
<evidence type="ECO:0000313" key="6">
    <source>
        <dbReference type="Proteomes" id="UP000182840"/>
    </source>
</evidence>
<dbReference type="Proteomes" id="UP000182840">
    <property type="component" value="Chromosome"/>
</dbReference>
<sequence>MHFDFSFEQRTLAESVAKILKSLPPVTQPAPYPYHPGEPMKALASLGLFGEGEEGSPLGHTDAVAVAMEAGRTIVAAPVVEALAAAVALSGSRPEIASRLAAGEVPGVAVSGGIERRGGELSGEAIVPHGAAAGFLLLPVAGEGARDWILVQPGDVEAAPVETTDITSGAARLKISGFPAPAAGNGADAMDRALRLFALAEIVGAADACLERTVAYISERKQFGKPIGSNQAVKHMAADCAVSLEAMKAAVEYAGWALDAAPEDEAAAEEASLALLSAASYVGEHGRRVAERCVQMHGGIAFTWDYGLHLPLRRILFRTATLAGVRDGRKGLAAHLLD</sequence>
<evidence type="ECO:0000313" key="5">
    <source>
        <dbReference type="EMBL" id="APH71603.1"/>
    </source>
</evidence>
<evidence type="ECO:0000259" key="4">
    <source>
        <dbReference type="Pfam" id="PF00441"/>
    </source>
</evidence>
<feature type="domain" description="Acyl-CoA dehydrogenase/oxidase C-terminal" evidence="4">
    <location>
        <begin position="195"/>
        <end position="316"/>
    </location>
</feature>
<dbReference type="Gene3D" id="1.20.140.10">
    <property type="entry name" value="Butyryl-CoA Dehydrogenase, subunit A, domain 3"/>
    <property type="match status" value="1"/>
</dbReference>
<name>A0A1L3SQA8_9HYPH</name>
<proteinExistence type="predicted"/>